<comment type="subunit">
    <text evidence="18">Associates with the RNA polymerase II complex.</text>
</comment>
<evidence type="ECO:0000256" key="19">
    <source>
        <dbReference type="ARBA" id="ARBA00067342"/>
    </source>
</evidence>
<sequence>MRQIYCLLFLILHLWCCAADRTTSSYLSPTDERLQRVFLDGVKSSDLQTIYYSVLNYGSRLSSAEKEALCSRVKSLHAESKLNEFEKNFYLIGIHAELKCSTPVPSSIISTLESALAKDATTAPEVYFNFFAAKAAGIALDDAAKLRAVKNLQAILKKDDSLSNLGHAFAVAAEAGGNGVLILDRVEDAIAQADEVDGKMLQFEGGLSITALVLSGALKLTAAQKKPHPITPVQATKFATYFLSRRSVQTAKGAHVLLDALTTLNQQKGIAPICVQVIGNGQLQPEDLQVNFRVVDLLGNAVSPALDSITASVTAKPGSTSVAKDVKLTLKGSDKTVFALDLKQAKPGRGLYVADLTAGTFKQTVELKILGRVKVASLEVGIGDSDSSSAVKKQSVTYPDKLSSSLSADSQQKVVMKVSLVDEVSGKPISVHQAFVRFENAQTGEEIVFVAEQDTNKAYKFDMDVGARSSDFSHTSGKYQMELIVGDASLSNSFRWHVANINLKFPQDGSPAAAQESVYKPKKEIVHQFRAPEKRPARFVSDLFTGICCIPLLILFILWIRLRVNISNFPFSLSAIGFHVGLGAILFLFFVFWVQLDMFTTIRYLLPLALFTFLCGNRLLRSLAAKRTAHEKTRNLCYFFRILSFRWAEDGRSVDDFQMQRKVLLELVEILNCLHLIPTECCPSAELLCILLQALLQAPLPDIHLFASGTVEEFDTVTFEKNLGNLKDTQESISSLSAWCLQWRSHHKKIVSSWLTVLKQVKVEHRLTLFYLANDVIQYSKRNNYEFVESWGTTLQRATTMVRDEKVKNKILRIFKIWEQRGVYNDDFIGDLVGLLNMPPPAKKNQTEAKENVPEVEDPQTTALIANIRDCVKLQERTDKSFKNLSKTPQVDIENIKQNLKDRSHVEDVEKELEDCLTHLEAYMTTLKAEIKARGILITALVQADEFYHNQRGDVKTVAIAYRNFGNRVKTMKKKLEELTPTLPSPIPSPDINAPSPEPDGMEFDFPGSGGNFSNGFMSYMDSGALPFDINDFHRDSHTSRMAQQRAEGGRSSAQQQIQVIGSHGSSKGEVDYGGVSDIFKNIINDTSPPSGYIPSLEPPQPVPPVGGNSLPPYMGGSSADTETAYNPGLDLGEFNADNNYGSGYGPNSGPSNYAAPSIVPPPVPPPIAQNPMEAYGRSWGGGGHEWMGNNAATGYDHGIETPTSPPHFDRKPSAGDTGMLEYDENAESSSAGDIDHRQLNLPSELHAVPPKVKNRAVDVDHRNLISLTGSPGAKVTTEKDIPPPPVAPPLLWPPKGQKDVDLRQPNTPAGNERKSSPAEGEGGPGDEVIVPPPLPPALIPLDLPPSFGKFFKEPINADGPPLLPDFQTPPPGFVVPPPPNSAAGKKNQQKAAMMGGKNAQNGPDIVESVDMEMSDEDMEEYHNTHEEEDLLEREAEEAEEDEELEGQEEMDEMDGGMQNNRGGPRGMPPMPFMGQMNFAGHPPLLPTPPGGPPPGNWNGPPAAGGGGNFPRGGGFFGGAGGERMRGPQGFPMQGGPLFNFRPGMNMRGNGRPPLRGRPHPFRTGPLFRGGGGGGGGNRGRGRGGKWMRKKSKKRKKF</sequence>
<dbReference type="PROSITE" id="PS51391">
    <property type="entry name" value="CID"/>
    <property type="match status" value="1"/>
</dbReference>
<evidence type="ECO:0000256" key="2">
    <source>
        <dbReference type="ARBA" id="ARBA00004477"/>
    </source>
</evidence>
<feature type="compositionally biased region" description="Gly residues" evidence="20">
    <location>
        <begin position="1503"/>
        <end position="1522"/>
    </location>
</feature>
<feature type="region of interest" description="Disordered" evidence="20">
    <location>
        <begin position="1373"/>
        <end position="1522"/>
    </location>
</feature>
<dbReference type="InterPro" id="IPR055375">
    <property type="entry name" value="Ribophorin_II_2nd"/>
</dbReference>
<evidence type="ECO:0000256" key="22">
    <source>
        <dbReference type="SAM" id="SignalP"/>
    </source>
</evidence>
<evidence type="ECO:0000256" key="10">
    <source>
        <dbReference type="ARBA" id="ARBA00022824"/>
    </source>
</evidence>
<reference evidence="24" key="1">
    <citation type="journal article" date="2020" name="BMC">
        <title>Leishmania infection induces a limited differential gene expression in the sand fly midgut.</title>
        <authorList>
            <person name="Coutinho-Abreu I.V."/>
            <person name="Serafim T.D."/>
            <person name="Meneses C."/>
            <person name="Kamhawi S."/>
            <person name="Oliveira F."/>
            <person name="Valenzuela J.G."/>
        </authorList>
    </citation>
    <scope>NUCLEOTIDE SEQUENCE</scope>
    <source>
        <strain evidence="24">Jacobina</strain>
        <tissue evidence="24">Midgut</tissue>
    </source>
</reference>
<dbReference type="SUPFAM" id="SSF48464">
    <property type="entry name" value="ENTH/VHS domain"/>
    <property type="match status" value="1"/>
</dbReference>
<dbReference type="Pfam" id="PF23860">
    <property type="entry name" value="Ribophorin_II_3rd"/>
    <property type="match status" value="1"/>
</dbReference>
<comment type="pathway">
    <text evidence="3">Protein modification; protein glycosylation.</text>
</comment>
<evidence type="ECO:0000256" key="15">
    <source>
        <dbReference type="ARBA" id="ARBA00030216"/>
    </source>
</evidence>
<dbReference type="PANTHER" id="PTHR12640:SF0">
    <property type="entry name" value="DOLICHYL-DIPHOSPHOOLIGOSACCHARIDE--PROTEIN GLYCOSYLTRANSFERASE SUBUNIT 2"/>
    <property type="match status" value="1"/>
</dbReference>
<dbReference type="PANTHER" id="PTHR12640">
    <property type="entry name" value="RIBOPHORIN II"/>
    <property type="match status" value="1"/>
</dbReference>
<keyword evidence="13 21" id="KW-0472">Membrane</keyword>
<dbReference type="Pfam" id="PF04818">
    <property type="entry name" value="CID"/>
    <property type="match status" value="1"/>
</dbReference>
<feature type="region of interest" description="Disordered" evidence="20">
    <location>
        <begin position="1254"/>
        <end position="1342"/>
    </location>
</feature>
<evidence type="ECO:0000256" key="1">
    <source>
        <dbReference type="ARBA" id="ARBA00002791"/>
    </source>
</evidence>
<dbReference type="VEuPathDB" id="VectorBase:LLONM1_004753"/>
<dbReference type="InterPro" id="IPR006569">
    <property type="entry name" value="CID_dom"/>
</dbReference>
<dbReference type="Pfam" id="PF25147">
    <property type="entry name" value="Ribophorin_II_C"/>
    <property type="match status" value="1"/>
</dbReference>
<evidence type="ECO:0000256" key="21">
    <source>
        <dbReference type="SAM" id="Phobius"/>
    </source>
</evidence>
<keyword evidence="7" id="KW-0597">Phosphoprotein</keyword>
<feature type="compositionally biased region" description="Low complexity" evidence="20">
    <location>
        <begin position="1473"/>
        <end position="1483"/>
    </location>
</feature>
<evidence type="ECO:0000256" key="3">
    <source>
        <dbReference type="ARBA" id="ARBA00004922"/>
    </source>
</evidence>
<evidence type="ECO:0000256" key="7">
    <source>
        <dbReference type="ARBA" id="ARBA00022553"/>
    </source>
</evidence>
<feature type="compositionally biased region" description="Acidic residues" evidence="20">
    <location>
        <begin position="1427"/>
        <end position="1455"/>
    </location>
</feature>
<evidence type="ECO:0000256" key="17">
    <source>
        <dbReference type="ARBA" id="ARBA00046750"/>
    </source>
</evidence>
<dbReference type="GO" id="GO:0016740">
    <property type="term" value="F:transferase activity"/>
    <property type="evidence" value="ECO:0007669"/>
    <property type="project" value="UniProtKB-KW"/>
</dbReference>
<feature type="compositionally biased region" description="Pro residues" evidence="20">
    <location>
        <begin position="1484"/>
        <end position="1496"/>
    </location>
</feature>
<evidence type="ECO:0000256" key="8">
    <source>
        <dbReference type="ARBA" id="ARBA00022692"/>
    </source>
</evidence>
<keyword evidence="9 22" id="KW-0732">Signal</keyword>
<proteinExistence type="inferred from homology"/>
<feature type="transmembrane region" description="Helical" evidence="21">
    <location>
        <begin position="571"/>
        <end position="596"/>
    </location>
</feature>
<evidence type="ECO:0000313" key="24">
    <source>
        <dbReference type="EMBL" id="MBC1171227.1"/>
    </source>
</evidence>
<protein>
    <recommendedName>
        <fullName evidence="5">Dolichyl-diphosphooligosaccharide--protein glycosyltransferase subunit 2</fullName>
    </recommendedName>
    <alternativeName>
        <fullName evidence="15">Dolichyl-diphosphooligosaccharide--protein glycosyltransferase 63 kDa subunit</fullName>
    </alternativeName>
    <alternativeName>
        <fullName evidence="19">Regulation of nuclear pre-mRNA domain-containing protein 2</fullName>
    </alternativeName>
    <alternativeName>
        <fullName evidence="16">Ribophorin II</fullName>
    </alternativeName>
    <alternativeName>
        <fullName evidence="14">Ribophorin-2</fullName>
    </alternativeName>
</protein>
<keyword evidence="8 21" id="KW-0812">Transmembrane</keyword>
<comment type="subunit">
    <text evidence="17">Component of the oligosaccharyltransferase (OST) complex. OST exists in two different complex forms which contain common core subunits RPN1, RPN2, OST48, OST4, DAD1 and TMEM258, either STT3A or STT3B as catalytic subunits, and form-specific accessory subunits. STT3A complex assembly occurs through the formation of 3 subcomplexes. Subcomplex 1 contains RPN1 and TMEM258, subcomplex 2 contains the STT3A-specific subunits STT3A, DC2/OSTC, and KCP2 as well as the core subunit OST4, and subcomplex 3 contains RPN2, DAD1, and OST48. The STT3A complex can form stable complexes with the Sec61 complex or with both the Sec61 and TRAP complexes. Interacts with DDI2. Interacts with TMEM35A/NACHO.</text>
</comment>
<name>A0A7G3AGG5_LUTLO</name>
<dbReference type="Pfam" id="PF05817">
    <property type="entry name" value="Ribophorin_II"/>
    <property type="match status" value="1"/>
</dbReference>
<evidence type="ECO:0000256" key="4">
    <source>
        <dbReference type="ARBA" id="ARBA00009038"/>
    </source>
</evidence>
<dbReference type="Gene3D" id="1.25.40.90">
    <property type="match status" value="1"/>
</dbReference>
<evidence type="ECO:0000256" key="13">
    <source>
        <dbReference type="ARBA" id="ARBA00023136"/>
    </source>
</evidence>
<evidence type="ECO:0000256" key="14">
    <source>
        <dbReference type="ARBA" id="ARBA00030078"/>
    </source>
</evidence>
<dbReference type="EMBL" id="GITU01002524">
    <property type="protein sequence ID" value="MBC1171227.1"/>
    <property type="molecule type" value="Transcribed_RNA"/>
</dbReference>
<dbReference type="InterPro" id="IPR008942">
    <property type="entry name" value="ENTH_VHS"/>
</dbReference>
<dbReference type="Pfam" id="PF23861">
    <property type="entry name" value="Ribophorin_II_2nd"/>
    <property type="match status" value="1"/>
</dbReference>
<keyword evidence="24" id="KW-0808">Transferase</keyword>
<accession>A0A7G3AGG5</accession>
<dbReference type="InterPro" id="IPR056790">
    <property type="entry name" value="Ribophorin_II_C"/>
</dbReference>
<comment type="function">
    <text evidence="1">Subunit of the oligosaccharyl transferase (OST) complex that catalyzes the initial transfer of a defined glycan (Glc(3)Man(9)GlcNAc(2) in eukaryotes) from the lipid carrier dolichol-pyrophosphate to an asparagine residue within an Asn-X-Ser/Thr consensus motif in nascent polypeptide chains, the first step in protein N-glycosylation. N-glycosylation occurs cotranslationally and the complex associates with the Sec61 complex at the channel-forming translocon complex that mediates protein translocation across the endoplasmic reticulum (ER). All subunits are required for a maximal enzyme activity.</text>
</comment>
<keyword evidence="12" id="KW-0007">Acetylation</keyword>
<evidence type="ECO:0000256" key="6">
    <source>
        <dbReference type="ARBA" id="ARBA00022481"/>
    </source>
</evidence>
<evidence type="ECO:0000256" key="20">
    <source>
        <dbReference type="SAM" id="MobiDB-lite"/>
    </source>
</evidence>
<dbReference type="GO" id="GO:0008250">
    <property type="term" value="C:oligosaccharyltransferase complex"/>
    <property type="evidence" value="ECO:0007669"/>
    <property type="project" value="InterPro"/>
</dbReference>
<dbReference type="InterPro" id="IPR008814">
    <property type="entry name" value="Swp1"/>
</dbReference>
<keyword evidence="11 21" id="KW-1133">Transmembrane helix</keyword>
<organism evidence="24">
    <name type="scientific">Lutzomyia longipalpis</name>
    <name type="common">Sand fly</name>
    <dbReference type="NCBI Taxonomy" id="7200"/>
    <lineage>
        <taxon>Eukaryota</taxon>
        <taxon>Metazoa</taxon>
        <taxon>Ecdysozoa</taxon>
        <taxon>Arthropoda</taxon>
        <taxon>Hexapoda</taxon>
        <taxon>Insecta</taxon>
        <taxon>Pterygota</taxon>
        <taxon>Neoptera</taxon>
        <taxon>Endopterygota</taxon>
        <taxon>Diptera</taxon>
        <taxon>Nematocera</taxon>
        <taxon>Psychodoidea</taxon>
        <taxon>Psychodidae</taxon>
        <taxon>Lutzomyia</taxon>
        <taxon>Lutzomyia</taxon>
    </lineage>
</organism>
<dbReference type="InterPro" id="IPR055374">
    <property type="entry name" value="Ribophorin_II_3rd"/>
</dbReference>
<keyword evidence="6" id="KW-0488">Methylation</keyword>
<evidence type="ECO:0000256" key="9">
    <source>
        <dbReference type="ARBA" id="ARBA00022729"/>
    </source>
</evidence>
<evidence type="ECO:0000256" key="18">
    <source>
        <dbReference type="ARBA" id="ARBA00062892"/>
    </source>
</evidence>
<dbReference type="VEuPathDB" id="VectorBase:LLONM1_009081"/>
<feature type="region of interest" description="Disordered" evidence="20">
    <location>
        <begin position="1204"/>
        <end position="1233"/>
    </location>
</feature>
<feature type="chain" id="PRO_5029021297" description="Dolichyl-diphosphooligosaccharide--protein glycosyltransferase subunit 2" evidence="22">
    <location>
        <begin position="20"/>
        <end position="1598"/>
    </location>
</feature>
<feature type="region of interest" description="Disordered" evidence="20">
    <location>
        <begin position="1537"/>
        <end position="1598"/>
    </location>
</feature>
<dbReference type="Gene3D" id="6.10.250.2560">
    <property type="match status" value="1"/>
</dbReference>
<feature type="compositionally biased region" description="Basic residues" evidence="20">
    <location>
        <begin position="1580"/>
        <end position="1598"/>
    </location>
</feature>
<evidence type="ECO:0000256" key="16">
    <source>
        <dbReference type="ARBA" id="ARBA00032139"/>
    </source>
</evidence>
<evidence type="ECO:0000259" key="23">
    <source>
        <dbReference type="PROSITE" id="PS51391"/>
    </source>
</evidence>
<feature type="compositionally biased region" description="Acidic residues" evidence="20">
    <location>
        <begin position="1408"/>
        <end position="1420"/>
    </location>
</feature>
<dbReference type="CDD" id="cd16981">
    <property type="entry name" value="CID_RPRD_like"/>
    <property type="match status" value="1"/>
</dbReference>
<dbReference type="GO" id="GO:0006487">
    <property type="term" value="P:protein N-linked glycosylation"/>
    <property type="evidence" value="ECO:0007669"/>
    <property type="project" value="TreeGrafter"/>
</dbReference>
<feature type="domain" description="CID" evidence="23">
    <location>
        <begin position="711"/>
        <end position="840"/>
    </location>
</feature>
<evidence type="ECO:0000256" key="5">
    <source>
        <dbReference type="ARBA" id="ARBA00017612"/>
    </source>
</evidence>
<feature type="signal peptide" evidence="22">
    <location>
        <begin position="1"/>
        <end position="19"/>
    </location>
</feature>
<comment type="subcellular location">
    <subcellularLocation>
        <location evidence="2">Endoplasmic reticulum membrane</location>
        <topology evidence="2">Multi-pass membrane protein</topology>
    </subcellularLocation>
</comment>
<keyword evidence="10" id="KW-0256">Endoplasmic reticulum</keyword>
<evidence type="ECO:0000256" key="11">
    <source>
        <dbReference type="ARBA" id="ARBA00022989"/>
    </source>
</evidence>
<feature type="transmembrane region" description="Helical" evidence="21">
    <location>
        <begin position="539"/>
        <end position="559"/>
    </location>
</feature>
<feature type="compositionally biased region" description="Gly residues" evidence="20">
    <location>
        <begin position="1568"/>
        <end position="1579"/>
    </location>
</feature>
<dbReference type="SMART" id="SM00582">
    <property type="entry name" value="RPR"/>
    <property type="match status" value="1"/>
</dbReference>
<comment type="similarity">
    <text evidence="4">Belongs to the SWP1 family.</text>
</comment>
<dbReference type="FunFam" id="1.25.40.90:FF:000020">
    <property type="entry name" value="regulation of nuclear pre-mRNA domain-containing protein 2 isoform X1"/>
    <property type="match status" value="1"/>
</dbReference>
<dbReference type="InterPro" id="IPR055373">
    <property type="entry name" value="Ribophorin_II_N"/>
</dbReference>
<feature type="compositionally biased region" description="Pro residues" evidence="20">
    <location>
        <begin position="1283"/>
        <end position="1293"/>
    </location>
</feature>
<evidence type="ECO:0000256" key="12">
    <source>
        <dbReference type="ARBA" id="ARBA00022990"/>
    </source>
</evidence>